<sequence length="806" mass="92282">MASDLSPESMSKVFKIPTCIPDLTDHIVQGEQPEATYSREYYIYKCSWDRPNYSPVALKVIRVPQLSNDADLKERYNELLQEIRVWGSLQNKHILPVLGHVYGRDPLPSLVFPWMENGSLTNFLSKHKTLERGERFRLLQDIASALQYLHVIAVVHGDLTGDNILVDSHRRAFVTGVGLSKRLDKVASNPESGSGDTRSPTICWIAPELVDDDDDDDEETFPISKSDVWSFGCNMIHVLSGELPWWSSLSVDIPLRLFKKKIPPLPPVIECQARDSSFLRKCFSFRPADRPSADQILAFVREALRSEMPRTAEVVAHDHDKDIPAINQHDYHNGIPDVIAEFKRRVFDLVPPHLIDVDNMILISRDELIKILKPENITEEALYGKWSRQSAIESTVADLLKYAILSHRWGDSEPTFQDLKRGGAGYKKLMQFRAKAKEYGCRLAWSDTCCINKESSSELDEAIRSMFTWYREAYICIVHLAHTKSLETLEKDSDEWFFRGWTLQELLASLRMRFYCGSTWKPLSDKPNNKDDEKGVDAPSHVNDKDNAEVVHALSRITKIPENDLRNFCPGPNRAWEKMTWAASRKTTRIEDVAYSLIGIFDITMSVAYGEGDRAFKRFMAELIEKCKEWQILVWAGGLPGCPTEPSCYHTADKVALEMLKNHEISWWGEGRGDADFSVTKRGVQVKLFVVPASIDQSLWQSTFLSRPPGRLMTSPLDKLVVESPFFPPASTTEWAIGIVNYHDHDDNANRGKLKMGQNYVCFLLWRFCLPGLDTVRNHWKREVTEKILTVRCKRDFEKELEIVWL</sequence>
<keyword evidence="2" id="KW-0808">Transferase</keyword>
<gene>
    <name evidence="2" type="ORF">EV702DRAFT_607618</name>
</gene>
<dbReference type="InterPro" id="IPR010730">
    <property type="entry name" value="HET"/>
</dbReference>
<dbReference type="PANTHER" id="PTHR10622:SF10">
    <property type="entry name" value="HET DOMAIN-CONTAINING PROTEIN"/>
    <property type="match status" value="1"/>
</dbReference>
<name>A0A9P7A3J0_9AGAM</name>
<dbReference type="Pfam" id="PF07714">
    <property type="entry name" value="PK_Tyr_Ser-Thr"/>
    <property type="match status" value="1"/>
</dbReference>
<dbReference type="Proteomes" id="UP000714275">
    <property type="component" value="Unassembled WGS sequence"/>
</dbReference>
<dbReference type="PROSITE" id="PS50011">
    <property type="entry name" value="PROTEIN_KINASE_DOM"/>
    <property type="match status" value="1"/>
</dbReference>
<comment type="caution">
    <text evidence="2">The sequence shown here is derived from an EMBL/GenBank/DDBJ whole genome shotgun (WGS) entry which is preliminary data.</text>
</comment>
<evidence type="ECO:0000313" key="3">
    <source>
        <dbReference type="Proteomes" id="UP000714275"/>
    </source>
</evidence>
<dbReference type="InterPro" id="IPR008266">
    <property type="entry name" value="Tyr_kinase_AS"/>
</dbReference>
<dbReference type="GO" id="GO:0005524">
    <property type="term" value="F:ATP binding"/>
    <property type="evidence" value="ECO:0007669"/>
    <property type="project" value="InterPro"/>
</dbReference>
<evidence type="ECO:0000313" key="2">
    <source>
        <dbReference type="EMBL" id="KAG1781795.1"/>
    </source>
</evidence>
<protein>
    <submittedName>
        <fullName evidence="2">Kinase-like domain-containing protein</fullName>
    </submittedName>
</protein>
<dbReference type="SUPFAM" id="SSF56112">
    <property type="entry name" value="Protein kinase-like (PK-like)"/>
    <property type="match status" value="1"/>
</dbReference>
<dbReference type="InterPro" id="IPR001245">
    <property type="entry name" value="Ser-Thr/Tyr_kinase_cat_dom"/>
</dbReference>
<dbReference type="GO" id="GO:0004672">
    <property type="term" value="F:protein kinase activity"/>
    <property type="evidence" value="ECO:0007669"/>
    <property type="project" value="InterPro"/>
</dbReference>
<organism evidence="2 3">
    <name type="scientific">Suillus placidus</name>
    <dbReference type="NCBI Taxonomy" id="48579"/>
    <lineage>
        <taxon>Eukaryota</taxon>
        <taxon>Fungi</taxon>
        <taxon>Dikarya</taxon>
        <taxon>Basidiomycota</taxon>
        <taxon>Agaricomycotina</taxon>
        <taxon>Agaricomycetes</taxon>
        <taxon>Agaricomycetidae</taxon>
        <taxon>Boletales</taxon>
        <taxon>Suillineae</taxon>
        <taxon>Suillaceae</taxon>
        <taxon>Suillus</taxon>
    </lineage>
</organism>
<dbReference type="PANTHER" id="PTHR10622">
    <property type="entry name" value="HET DOMAIN-CONTAINING PROTEIN"/>
    <property type="match status" value="1"/>
</dbReference>
<dbReference type="AlphaFoldDB" id="A0A9P7A3J0"/>
<dbReference type="OrthoDB" id="674604at2759"/>
<feature type="domain" description="Protein kinase" evidence="1">
    <location>
        <begin position="1"/>
        <end position="304"/>
    </location>
</feature>
<dbReference type="Gene3D" id="1.10.510.10">
    <property type="entry name" value="Transferase(Phosphotransferase) domain 1"/>
    <property type="match status" value="1"/>
</dbReference>
<dbReference type="EMBL" id="JABBWD010000005">
    <property type="protein sequence ID" value="KAG1781795.1"/>
    <property type="molecule type" value="Genomic_DNA"/>
</dbReference>
<accession>A0A9P7A3J0</accession>
<keyword evidence="2" id="KW-0418">Kinase</keyword>
<dbReference type="PROSITE" id="PS00109">
    <property type="entry name" value="PROTEIN_KINASE_TYR"/>
    <property type="match status" value="1"/>
</dbReference>
<dbReference type="InterPro" id="IPR000719">
    <property type="entry name" value="Prot_kinase_dom"/>
</dbReference>
<proteinExistence type="predicted"/>
<evidence type="ECO:0000259" key="1">
    <source>
        <dbReference type="PROSITE" id="PS50011"/>
    </source>
</evidence>
<dbReference type="InterPro" id="IPR011009">
    <property type="entry name" value="Kinase-like_dom_sf"/>
</dbReference>
<keyword evidence="3" id="KW-1185">Reference proteome</keyword>
<reference evidence="2" key="1">
    <citation type="journal article" date="2020" name="New Phytol.">
        <title>Comparative genomics reveals dynamic genome evolution in host specialist ectomycorrhizal fungi.</title>
        <authorList>
            <person name="Lofgren L.A."/>
            <person name="Nguyen N.H."/>
            <person name="Vilgalys R."/>
            <person name="Ruytinx J."/>
            <person name="Liao H.L."/>
            <person name="Branco S."/>
            <person name="Kuo A."/>
            <person name="LaButti K."/>
            <person name="Lipzen A."/>
            <person name="Andreopoulos W."/>
            <person name="Pangilinan J."/>
            <person name="Riley R."/>
            <person name="Hundley H."/>
            <person name="Na H."/>
            <person name="Barry K."/>
            <person name="Grigoriev I.V."/>
            <person name="Stajich J.E."/>
            <person name="Kennedy P.G."/>
        </authorList>
    </citation>
    <scope>NUCLEOTIDE SEQUENCE</scope>
    <source>
        <strain evidence="2">DOB743</strain>
    </source>
</reference>
<dbReference type="Pfam" id="PF06985">
    <property type="entry name" value="HET"/>
    <property type="match status" value="1"/>
</dbReference>